<feature type="domain" description="SusD-like N-terminal" evidence="8">
    <location>
        <begin position="94"/>
        <end position="234"/>
    </location>
</feature>
<evidence type="ECO:0000256" key="4">
    <source>
        <dbReference type="ARBA" id="ARBA00023136"/>
    </source>
</evidence>
<dbReference type="Proteomes" id="UP000316778">
    <property type="component" value="Unassembled WGS sequence"/>
</dbReference>
<evidence type="ECO:0000256" key="1">
    <source>
        <dbReference type="ARBA" id="ARBA00004442"/>
    </source>
</evidence>
<dbReference type="Pfam" id="PF07980">
    <property type="entry name" value="SusD_RagB"/>
    <property type="match status" value="1"/>
</dbReference>
<dbReference type="InterPro" id="IPR012944">
    <property type="entry name" value="SusD_RagB_dom"/>
</dbReference>
<accession>A0A562TGJ1</accession>
<keyword evidence="3 6" id="KW-0732">Signal</keyword>
<dbReference type="InterPro" id="IPR033985">
    <property type="entry name" value="SusD-like_N"/>
</dbReference>
<evidence type="ECO:0000256" key="2">
    <source>
        <dbReference type="ARBA" id="ARBA00006275"/>
    </source>
</evidence>
<sequence>MKMKLLSYITYCAGALLLLNACSKSWLNPAVPGELVTTDSTFLDPANAEKFVNACYTQLLTWEQSSFSWIGVTSITSDDADKGSAPGDLGTDKDQLDNFTYTATTPSIATVWKSNSQGISRCNQALANVPQFDTSAALKSRLRGEALFLRAFYYFNMVRTFGEVPIVDTVIDANNPADLEKINDRRPVPEVYALIERDLQEALALLPNKEQYDPKDLGRATKGAAAALLAKVSLYQQKWDAVLTLTDNIMSGAYGSYALVPDYTTIWREVGENSPESLFEIQSKGTVPFAAVQQYSVVQSIRGGTFNDGAVVLTGWGFNSVSEDLYNAYEPGDVRRNATIMSIGDTLFDGVVIINAVSKRYNYKAYVSRTMESYGDNNDKVNKNIRVLRMGEIYLMNAEAANELGQTAKAQTALNAVRQRAGLANTTAASQADLRNAIWQERRVELAMEHDRFYDLVRQGRAGTVLRAHGKDFVDGKHEVFPVPQSEIYASSGKLTQNNGY</sequence>
<keyword evidence="10" id="KW-1185">Reference proteome</keyword>
<gene>
    <name evidence="9" type="ORF">LX66_1703</name>
</gene>
<keyword evidence="5" id="KW-0998">Cell outer membrane</keyword>
<dbReference type="InterPro" id="IPR011990">
    <property type="entry name" value="TPR-like_helical_dom_sf"/>
</dbReference>
<feature type="chain" id="PRO_5021877212" evidence="6">
    <location>
        <begin position="28"/>
        <end position="501"/>
    </location>
</feature>
<evidence type="ECO:0000259" key="8">
    <source>
        <dbReference type="Pfam" id="PF14322"/>
    </source>
</evidence>
<dbReference type="Gene3D" id="1.25.40.390">
    <property type="match status" value="1"/>
</dbReference>
<dbReference type="CDD" id="cd08977">
    <property type="entry name" value="SusD"/>
    <property type="match status" value="1"/>
</dbReference>
<dbReference type="GO" id="GO:0009279">
    <property type="term" value="C:cell outer membrane"/>
    <property type="evidence" value="ECO:0007669"/>
    <property type="project" value="UniProtKB-SubCell"/>
</dbReference>
<dbReference type="EMBL" id="VLLG01000002">
    <property type="protein sequence ID" value="TWI92318.1"/>
    <property type="molecule type" value="Genomic_DNA"/>
</dbReference>
<comment type="subcellular location">
    <subcellularLocation>
        <location evidence="1">Cell outer membrane</location>
    </subcellularLocation>
</comment>
<organism evidence="9 10">
    <name type="scientific">Chitinophaga japonensis</name>
    <name type="common">Flexibacter japonensis</name>
    <dbReference type="NCBI Taxonomy" id="104662"/>
    <lineage>
        <taxon>Bacteria</taxon>
        <taxon>Pseudomonadati</taxon>
        <taxon>Bacteroidota</taxon>
        <taxon>Chitinophagia</taxon>
        <taxon>Chitinophagales</taxon>
        <taxon>Chitinophagaceae</taxon>
        <taxon>Chitinophaga</taxon>
    </lineage>
</organism>
<evidence type="ECO:0000313" key="9">
    <source>
        <dbReference type="EMBL" id="TWI92318.1"/>
    </source>
</evidence>
<feature type="domain" description="RagB/SusD" evidence="7">
    <location>
        <begin position="361"/>
        <end position="501"/>
    </location>
</feature>
<keyword evidence="4" id="KW-0472">Membrane</keyword>
<comment type="caution">
    <text evidence="9">The sequence shown here is derived from an EMBL/GenBank/DDBJ whole genome shotgun (WGS) entry which is preliminary data.</text>
</comment>
<protein>
    <submittedName>
        <fullName evidence="9">Putative outer membrane starch-binding protein</fullName>
    </submittedName>
</protein>
<comment type="similarity">
    <text evidence="2">Belongs to the SusD family.</text>
</comment>
<evidence type="ECO:0000256" key="3">
    <source>
        <dbReference type="ARBA" id="ARBA00022729"/>
    </source>
</evidence>
<evidence type="ECO:0000259" key="7">
    <source>
        <dbReference type="Pfam" id="PF07980"/>
    </source>
</evidence>
<evidence type="ECO:0000256" key="6">
    <source>
        <dbReference type="SAM" id="SignalP"/>
    </source>
</evidence>
<proteinExistence type="inferred from homology"/>
<feature type="signal peptide" evidence="6">
    <location>
        <begin position="1"/>
        <end position="27"/>
    </location>
</feature>
<dbReference type="AlphaFoldDB" id="A0A562TGJ1"/>
<reference evidence="9 10" key="1">
    <citation type="journal article" date="2013" name="Stand. Genomic Sci.">
        <title>Genomic Encyclopedia of Type Strains, Phase I: The one thousand microbial genomes (KMG-I) project.</title>
        <authorList>
            <person name="Kyrpides N.C."/>
            <person name="Woyke T."/>
            <person name="Eisen J.A."/>
            <person name="Garrity G."/>
            <person name="Lilburn T.G."/>
            <person name="Beck B.J."/>
            <person name="Whitman W.B."/>
            <person name="Hugenholtz P."/>
            <person name="Klenk H.P."/>
        </authorList>
    </citation>
    <scope>NUCLEOTIDE SEQUENCE [LARGE SCALE GENOMIC DNA]</scope>
    <source>
        <strain evidence="9 10">DSM 13484</strain>
    </source>
</reference>
<evidence type="ECO:0000256" key="5">
    <source>
        <dbReference type="ARBA" id="ARBA00023237"/>
    </source>
</evidence>
<name>A0A562TGJ1_CHIJA</name>
<dbReference type="Pfam" id="PF14322">
    <property type="entry name" value="SusD-like_3"/>
    <property type="match status" value="1"/>
</dbReference>
<dbReference type="SUPFAM" id="SSF48452">
    <property type="entry name" value="TPR-like"/>
    <property type="match status" value="1"/>
</dbReference>
<evidence type="ECO:0000313" key="10">
    <source>
        <dbReference type="Proteomes" id="UP000316778"/>
    </source>
</evidence>